<organism evidence="2 3">
    <name type="scientific">Trifolium medium</name>
    <dbReference type="NCBI Taxonomy" id="97028"/>
    <lineage>
        <taxon>Eukaryota</taxon>
        <taxon>Viridiplantae</taxon>
        <taxon>Streptophyta</taxon>
        <taxon>Embryophyta</taxon>
        <taxon>Tracheophyta</taxon>
        <taxon>Spermatophyta</taxon>
        <taxon>Magnoliopsida</taxon>
        <taxon>eudicotyledons</taxon>
        <taxon>Gunneridae</taxon>
        <taxon>Pentapetalae</taxon>
        <taxon>rosids</taxon>
        <taxon>fabids</taxon>
        <taxon>Fabales</taxon>
        <taxon>Fabaceae</taxon>
        <taxon>Papilionoideae</taxon>
        <taxon>50 kb inversion clade</taxon>
        <taxon>NPAAA clade</taxon>
        <taxon>Hologalegina</taxon>
        <taxon>IRL clade</taxon>
        <taxon>Trifolieae</taxon>
        <taxon>Trifolium</taxon>
    </lineage>
</organism>
<evidence type="ECO:0000256" key="1">
    <source>
        <dbReference type="SAM" id="MobiDB-lite"/>
    </source>
</evidence>
<evidence type="ECO:0000313" key="2">
    <source>
        <dbReference type="EMBL" id="MCI66903.1"/>
    </source>
</evidence>
<reference evidence="2 3" key="1">
    <citation type="journal article" date="2018" name="Front. Plant Sci.">
        <title>Red Clover (Trifolium pratense) and Zigzag Clover (T. medium) - A Picture of Genomic Similarities and Differences.</title>
        <authorList>
            <person name="Dluhosova J."/>
            <person name="Istvanek J."/>
            <person name="Nedelnik J."/>
            <person name="Repkova J."/>
        </authorList>
    </citation>
    <scope>NUCLEOTIDE SEQUENCE [LARGE SCALE GENOMIC DNA]</scope>
    <source>
        <strain evidence="3">cv. 10/8</strain>
        <tissue evidence="2">Leaf</tissue>
    </source>
</reference>
<feature type="compositionally biased region" description="Polar residues" evidence="1">
    <location>
        <begin position="59"/>
        <end position="74"/>
    </location>
</feature>
<accession>A0A392U0D3</accession>
<keyword evidence="3" id="KW-1185">Reference proteome</keyword>
<proteinExistence type="predicted"/>
<dbReference type="PANTHER" id="PTHR32108">
    <property type="entry name" value="DNA-DIRECTED RNA POLYMERASE SUBUNIT ALPHA"/>
    <property type="match status" value="1"/>
</dbReference>
<dbReference type="AlphaFoldDB" id="A0A392U0D3"/>
<name>A0A392U0D3_9FABA</name>
<sequence length="84" mass="9344">KATKPRTAPFPAWYNPQAKCEYHAGAEGHSVDNCQAFKDRVRDLVGKKLLTFKEGGPNLQDNLPSTPQQAQQQARKVFDPIPVP</sequence>
<feature type="region of interest" description="Disordered" evidence="1">
    <location>
        <begin position="53"/>
        <end position="84"/>
    </location>
</feature>
<protein>
    <recommendedName>
        <fullName evidence="4">Gag-pol polyprotein</fullName>
    </recommendedName>
</protein>
<evidence type="ECO:0008006" key="4">
    <source>
        <dbReference type="Google" id="ProtNLM"/>
    </source>
</evidence>
<dbReference type="Proteomes" id="UP000265520">
    <property type="component" value="Unassembled WGS sequence"/>
</dbReference>
<comment type="caution">
    <text evidence="2">The sequence shown here is derived from an EMBL/GenBank/DDBJ whole genome shotgun (WGS) entry which is preliminary data.</text>
</comment>
<dbReference type="EMBL" id="LXQA010704898">
    <property type="protein sequence ID" value="MCI66903.1"/>
    <property type="molecule type" value="Genomic_DNA"/>
</dbReference>
<evidence type="ECO:0000313" key="3">
    <source>
        <dbReference type="Proteomes" id="UP000265520"/>
    </source>
</evidence>
<feature type="non-terminal residue" evidence="2">
    <location>
        <position position="1"/>
    </location>
</feature>
<feature type="non-terminal residue" evidence="2">
    <location>
        <position position="84"/>
    </location>
</feature>